<reference evidence="1 2" key="1">
    <citation type="submission" date="2017-01" db="EMBL/GenBank/DDBJ databases">
        <title>Genome sequence of Rhodoferax antarcticus ANT.BR, a psychrophilic purple nonsulfur bacterium from an Antarctic microbial mat.</title>
        <authorList>
            <person name="Baker J."/>
            <person name="Riester C."/>
            <person name="Skinner B."/>
            <person name="Newell A."/>
            <person name="Swingley W."/>
            <person name="Madigan M."/>
            <person name="Jung D."/>
            <person name="Asao M."/>
            <person name="Chen M."/>
            <person name="Loughlin P."/>
            <person name="Pan H."/>
            <person name="Lin S."/>
            <person name="Li N."/>
            <person name="Shaw J."/>
            <person name="Prado M."/>
            <person name="Sherman C."/>
            <person name="Li X."/>
            <person name="Tang J."/>
            <person name="Blankenship R."/>
            <person name="Zhao T."/>
            <person name="Touchman J."/>
            <person name="Sattley M."/>
        </authorList>
    </citation>
    <scope>NUCLEOTIDE SEQUENCE [LARGE SCALE GENOMIC DNA]</scope>
    <source>
        <strain evidence="1 2">ANT.BR</strain>
    </source>
</reference>
<comment type="caution">
    <text evidence="1">The sequence shown here is derived from an EMBL/GenBank/DDBJ whole genome shotgun (WGS) entry which is preliminary data.</text>
</comment>
<evidence type="ECO:0000313" key="2">
    <source>
        <dbReference type="Proteomes" id="UP000185911"/>
    </source>
</evidence>
<gene>
    <name evidence="1" type="ORF">BLL52_4305</name>
</gene>
<dbReference type="AlphaFoldDB" id="A0A1Q8Y9B0"/>
<sequence>MGFTVLPLSKMKQRLAFALAKPSLLQLFAALLSVSLAKT</sequence>
<dbReference type="EMBL" id="MSYM01000020">
    <property type="protein sequence ID" value="OLP04460.1"/>
    <property type="molecule type" value="Genomic_DNA"/>
</dbReference>
<proteinExistence type="predicted"/>
<accession>A0A1Q8Y9B0</accession>
<organism evidence="1 2">
    <name type="scientific">Rhodoferax antarcticus ANT.BR</name>
    <dbReference type="NCBI Taxonomy" id="1111071"/>
    <lineage>
        <taxon>Bacteria</taxon>
        <taxon>Pseudomonadati</taxon>
        <taxon>Pseudomonadota</taxon>
        <taxon>Betaproteobacteria</taxon>
        <taxon>Burkholderiales</taxon>
        <taxon>Comamonadaceae</taxon>
        <taxon>Rhodoferax</taxon>
    </lineage>
</organism>
<protein>
    <submittedName>
        <fullName evidence="1">Putative membrane protein</fullName>
    </submittedName>
</protein>
<evidence type="ECO:0000313" key="1">
    <source>
        <dbReference type="EMBL" id="OLP04460.1"/>
    </source>
</evidence>
<dbReference type="Proteomes" id="UP000185911">
    <property type="component" value="Unassembled WGS sequence"/>
</dbReference>
<name>A0A1Q8Y9B0_9BURK</name>
<keyword evidence="2" id="KW-1185">Reference proteome</keyword>